<organism evidence="2 3">
    <name type="scientific">Chaetomium globosum (strain ATCC 6205 / CBS 148.51 / DSM 1962 / NBRC 6347 / NRRL 1970)</name>
    <name type="common">Soil fungus</name>
    <dbReference type="NCBI Taxonomy" id="306901"/>
    <lineage>
        <taxon>Eukaryota</taxon>
        <taxon>Fungi</taxon>
        <taxon>Dikarya</taxon>
        <taxon>Ascomycota</taxon>
        <taxon>Pezizomycotina</taxon>
        <taxon>Sordariomycetes</taxon>
        <taxon>Sordariomycetidae</taxon>
        <taxon>Sordariales</taxon>
        <taxon>Chaetomiaceae</taxon>
        <taxon>Chaetomium</taxon>
    </lineage>
</organism>
<dbReference type="VEuPathDB" id="FungiDB:CHGG_06636"/>
<feature type="compositionally biased region" description="Pro residues" evidence="1">
    <location>
        <begin position="64"/>
        <end position="73"/>
    </location>
</feature>
<feature type="region of interest" description="Disordered" evidence="1">
    <location>
        <begin position="759"/>
        <end position="925"/>
    </location>
</feature>
<dbReference type="RefSeq" id="XP_001222731.1">
    <property type="nucleotide sequence ID" value="XM_001222730.1"/>
</dbReference>
<feature type="compositionally biased region" description="Basic and acidic residues" evidence="1">
    <location>
        <begin position="877"/>
        <end position="889"/>
    </location>
</feature>
<dbReference type="OMA" id="RAHPEHM"/>
<dbReference type="OrthoDB" id="5151921at2759"/>
<feature type="compositionally biased region" description="Polar residues" evidence="1">
    <location>
        <begin position="159"/>
        <end position="171"/>
    </location>
</feature>
<feature type="compositionally biased region" description="Basic and acidic residues" evidence="1">
    <location>
        <begin position="547"/>
        <end position="567"/>
    </location>
</feature>
<dbReference type="GeneID" id="4390199"/>
<proteinExistence type="predicted"/>
<feature type="region of interest" description="Disordered" evidence="1">
    <location>
        <begin position="318"/>
        <end position="356"/>
    </location>
</feature>
<feature type="compositionally biased region" description="Polar residues" evidence="1">
    <location>
        <begin position="414"/>
        <end position="424"/>
    </location>
</feature>
<feature type="compositionally biased region" description="Polar residues" evidence="1">
    <location>
        <begin position="637"/>
        <end position="664"/>
    </location>
</feature>
<feature type="compositionally biased region" description="Basic and acidic residues" evidence="1">
    <location>
        <begin position="230"/>
        <end position="239"/>
    </location>
</feature>
<dbReference type="HOGENOM" id="CLU_322625_0_0_1"/>
<feature type="compositionally biased region" description="Polar residues" evidence="1">
    <location>
        <begin position="127"/>
        <end position="141"/>
    </location>
</feature>
<feature type="compositionally biased region" description="Low complexity" evidence="1">
    <location>
        <begin position="425"/>
        <end position="437"/>
    </location>
</feature>
<feature type="compositionally biased region" description="Basic and acidic residues" evidence="1">
    <location>
        <begin position="1096"/>
        <end position="1107"/>
    </location>
</feature>
<dbReference type="InParanoid" id="Q2H3X9"/>
<feature type="region of interest" description="Disordered" evidence="1">
    <location>
        <begin position="1087"/>
        <end position="1120"/>
    </location>
</feature>
<evidence type="ECO:0000256" key="1">
    <source>
        <dbReference type="SAM" id="MobiDB-lite"/>
    </source>
</evidence>
<dbReference type="AlphaFoldDB" id="Q2H3X9"/>
<feature type="compositionally biased region" description="Low complexity" evidence="1">
    <location>
        <begin position="781"/>
        <end position="796"/>
    </location>
</feature>
<protein>
    <submittedName>
        <fullName evidence="2">Uncharacterized protein</fullName>
    </submittedName>
</protein>
<feature type="compositionally biased region" description="Pro residues" evidence="1">
    <location>
        <begin position="579"/>
        <end position="589"/>
    </location>
</feature>
<feature type="region of interest" description="Disordered" evidence="1">
    <location>
        <begin position="1"/>
        <end position="276"/>
    </location>
</feature>
<feature type="compositionally biased region" description="Acidic residues" evidence="1">
    <location>
        <begin position="48"/>
        <end position="63"/>
    </location>
</feature>
<feature type="region of interest" description="Disordered" evidence="1">
    <location>
        <begin position="938"/>
        <end position="970"/>
    </location>
</feature>
<accession>Q2H3X9</accession>
<reference evidence="3" key="1">
    <citation type="journal article" date="2015" name="Genome Announc.">
        <title>Draft genome sequence of the cellulolytic fungus Chaetomium globosum.</title>
        <authorList>
            <person name="Cuomo C.A."/>
            <person name="Untereiner W.A."/>
            <person name="Ma L.-J."/>
            <person name="Grabherr M."/>
            <person name="Birren B.W."/>
        </authorList>
    </citation>
    <scope>NUCLEOTIDE SEQUENCE [LARGE SCALE GENOMIC DNA]</scope>
    <source>
        <strain evidence="3">ATCC 6205 / CBS 148.51 / DSM 1962 / NBRC 6347 / NRRL 1970</strain>
    </source>
</reference>
<feature type="region of interest" description="Disordered" evidence="1">
    <location>
        <begin position="378"/>
        <end position="722"/>
    </location>
</feature>
<feature type="compositionally biased region" description="Polar residues" evidence="1">
    <location>
        <begin position="347"/>
        <end position="356"/>
    </location>
</feature>
<dbReference type="STRING" id="306901.Q2H3X9"/>
<evidence type="ECO:0000313" key="3">
    <source>
        <dbReference type="Proteomes" id="UP000001056"/>
    </source>
</evidence>
<feature type="compositionally biased region" description="Polar residues" evidence="1">
    <location>
        <begin position="9"/>
        <end position="33"/>
    </location>
</feature>
<dbReference type="eggNOG" id="ENOG502SHV0">
    <property type="taxonomic scope" value="Eukaryota"/>
</dbReference>
<dbReference type="Proteomes" id="UP000001056">
    <property type="component" value="Unassembled WGS sequence"/>
</dbReference>
<gene>
    <name evidence="2" type="ORF">CHGG_06636</name>
</gene>
<feature type="compositionally biased region" description="Low complexity" evidence="1">
    <location>
        <begin position="485"/>
        <end position="496"/>
    </location>
</feature>
<evidence type="ECO:0000313" key="2">
    <source>
        <dbReference type="EMBL" id="EAQ90017.1"/>
    </source>
</evidence>
<dbReference type="EMBL" id="CH408031">
    <property type="protein sequence ID" value="EAQ90017.1"/>
    <property type="molecule type" value="Genomic_DNA"/>
</dbReference>
<feature type="compositionally biased region" description="Low complexity" evidence="1">
    <location>
        <begin position="203"/>
        <end position="214"/>
    </location>
</feature>
<keyword evidence="3" id="KW-1185">Reference proteome</keyword>
<sequence>MDGTYGNVFPTSRAMSPSASTPSGSQYKVNVSRQKTKKWANFKPQNYDGDDWGDEYDDDEPAPEPEPPLPAKPMGPRLPAGNSPTSRQFEPVSAAPPLRAHTHQFPVPPSGPSPTSGGPPRRITEPIGSSSQNLAGHSSPQLVPDARRGSPVSRGGHQLPSQLPSRENSTGLDGIEDGFGGMRKSGASPRPSGGPKPWTEGRSASPSSAGLASPNKPLPLIRPADVYQRMAEEREREQQSRGASRPAEGTADTRSGKPSGLEAQMYGGGVVTQSADLPEAEDNGIDRTLNYGAGLTSIPERQSEYGFDGFLASYGAEASAEPPVAQGQDAEAQKSVQPVSHEDIRRYSTSPQLPNLSRMSGFGDDLFFSTSLFPGSGLRSPLSGSMQLPTSDQSIPEGDESAVAVTKAPGQLATAPTPQGVTSSTVATDAGVGADAGPSPPNEPDQDRPVGLSHQPAAQPVLGVSEQQIPAADLAREPASPTEKQAAPLAARPQLPGGWVSETPSATVEVAASSPAGHSTETLDKAVESRSGVATIAQPKLISSDTSSRRQSEVEPGVTKKTEKERSASGSPHPASPRDSPPLPSPSPVPSITKSDITKSDMGARQATPEGVNRNASPAPGILATKASGPAPAHTEITPTAPLNTRRGTPDSNGSSQPILSSPFPTAPGQDPSSHSPVKDSDILSEEIIKSLSPPQAASSFADATEGSTTAYQAAAADPMRESSYLGDVYGDYWSTAEDKAEPGLLIAGKSINAENVAVLPPLPSGLPEANPTRPAVDTLDPSSPSSPSNAAPAEDSNNEPKSALGKGGLKKQFSWEASPHGVAPATEADPTAVSPPETESLVEQKALGSGVENVGRLASGVSTPEAEPRPLSLAPEGEKSAEDLRAESAPEFNPAATLGSNLGLDRRVQSPSSSLDSTDRQGDDKRLSLAEEKIALQDSHPTLEPHPVFAGSQQARQAEPQGAPSPKNILGFRNIMELPLPTDRIKHYNETRWQFSAVDTGLDEWVQAMMSKHPEHANEVLTHPGVAAQTQQGGQGVGLSGRGPAHLHIPPSLQHGLSGLGHSSNQVGTKGKELFMAAGKAGKGLFSKGRNKLRGTGDKGSSRVDQRNSIYGTGGTAFN</sequence>
<name>Q2H3X9_CHAGB</name>